<feature type="domain" description="Thiamine phosphate synthase/TenI" evidence="1">
    <location>
        <begin position="27"/>
        <end position="188"/>
    </location>
</feature>
<dbReference type="Gene3D" id="3.20.20.70">
    <property type="entry name" value="Aldolase class I"/>
    <property type="match status" value="1"/>
</dbReference>
<organism evidence="2 3">
    <name type="scientific">Novosphingobium chloroacetimidivorans</name>
    <dbReference type="NCBI Taxonomy" id="1428314"/>
    <lineage>
        <taxon>Bacteria</taxon>
        <taxon>Pseudomonadati</taxon>
        <taxon>Pseudomonadota</taxon>
        <taxon>Alphaproteobacteria</taxon>
        <taxon>Sphingomonadales</taxon>
        <taxon>Sphingomonadaceae</taxon>
        <taxon>Novosphingobium</taxon>
    </lineage>
</organism>
<dbReference type="EMBL" id="JACHLR010000002">
    <property type="protein sequence ID" value="MBB4857332.1"/>
    <property type="molecule type" value="Genomic_DNA"/>
</dbReference>
<comment type="caution">
    <text evidence="2">The sequence shown here is derived from an EMBL/GenBank/DDBJ whole genome shotgun (WGS) entry which is preliminary data.</text>
</comment>
<dbReference type="Pfam" id="PF02581">
    <property type="entry name" value="TMP-TENI"/>
    <property type="match status" value="1"/>
</dbReference>
<accession>A0A7W7NVP3</accession>
<dbReference type="EC" id="2.5.1.3" evidence="2"/>
<dbReference type="Proteomes" id="UP000555448">
    <property type="component" value="Unassembled WGS sequence"/>
</dbReference>
<proteinExistence type="predicted"/>
<dbReference type="AlphaFoldDB" id="A0A7W7NVP3"/>
<dbReference type="GO" id="GO:0009228">
    <property type="term" value="P:thiamine biosynthetic process"/>
    <property type="evidence" value="ECO:0007669"/>
    <property type="project" value="UniProtKB-KW"/>
</dbReference>
<keyword evidence="3" id="KW-1185">Reference proteome</keyword>
<dbReference type="GO" id="GO:0004789">
    <property type="term" value="F:thiamine-phosphate diphosphorylase activity"/>
    <property type="evidence" value="ECO:0007669"/>
    <property type="project" value="UniProtKB-EC"/>
</dbReference>
<evidence type="ECO:0000259" key="1">
    <source>
        <dbReference type="Pfam" id="PF02581"/>
    </source>
</evidence>
<sequence>MARCYSACVRHRYPPRSLPTQLPALWLVSDERIDDRMEAAIRRLPRGSGFIFRHYHLPPAERRARFEHLARVARGRGHVVILSGTVCDARQWGADGAYGAAHRLNRGPAAVRLVTAHSLRELGTASSMRADAVLLSPVFATGTHPGARGLGPVRFRLLAARARAPVIALGGMDADGARHIGARRWAAIASLAQPRRRAFPIHS</sequence>
<reference evidence="2 3" key="1">
    <citation type="submission" date="2020-08" db="EMBL/GenBank/DDBJ databases">
        <title>Functional genomics of gut bacteria from endangered species of beetles.</title>
        <authorList>
            <person name="Carlos-Shanley C."/>
        </authorList>
    </citation>
    <scope>NUCLEOTIDE SEQUENCE [LARGE SCALE GENOMIC DNA]</scope>
    <source>
        <strain evidence="2 3">S00245</strain>
    </source>
</reference>
<dbReference type="InterPro" id="IPR013785">
    <property type="entry name" value="Aldolase_TIM"/>
</dbReference>
<protein>
    <submittedName>
        <fullName evidence="2">Thiamine-phosphate pyrophosphorylase</fullName>
        <ecNumber evidence="2">2.5.1.3</ecNumber>
    </submittedName>
</protein>
<dbReference type="CDD" id="cd00564">
    <property type="entry name" value="TMP_TenI"/>
    <property type="match status" value="1"/>
</dbReference>
<gene>
    <name evidence="2" type="ORF">HNO88_000639</name>
</gene>
<name>A0A7W7NVP3_9SPHN</name>
<evidence type="ECO:0000313" key="3">
    <source>
        <dbReference type="Proteomes" id="UP000555448"/>
    </source>
</evidence>
<keyword evidence="2" id="KW-0808">Transferase</keyword>
<evidence type="ECO:0000313" key="2">
    <source>
        <dbReference type="EMBL" id="MBB4857332.1"/>
    </source>
</evidence>
<dbReference type="InterPro" id="IPR036206">
    <property type="entry name" value="ThiamineP_synth_sf"/>
</dbReference>
<dbReference type="SUPFAM" id="SSF51391">
    <property type="entry name" value="Thiamin phosphate synthase"/>
    <property type="match status" value="1"/>
</dbReference>
<dbReference type="InterPro" id="IPR022998">
    <property type="entry name" value="ThiamineP_synth_TenI"/>
</dbReference>
<dbReference type="RefSeq" id="WP_184242618.1">
    <property type="nucleotide sequence ID" value="NZ_JACHLR010000002.1"/>
</dbReference>